<evidence type="ECO:0000256" key="3">
    <source>
        <dbReference type="ARBA" id="ARBA00013151"/>
    </source>
</evidence>
<dbReference type="InterPro" id="IPR013785">
    <property type="entry name" value="Aldolase_TIM"/>
</dbReference>
<sequence>MTTGHLAPCRSSPHSHPPCRFSHPSARAAIPVVLSRPSVFPLTDGRKERAAGIARSVSVVVHTHAALVLEDLDRNAASERDAESEHSWVRSGGSITLLSLGPFLDHSCRQSHGSASERLLIPSVDVHASDGGRDFEAAAFDCSELGDLAVWWRLQAFEGKFCCLVSNSVVFVFALDSLLNCGVMRCVPYANFLATTPAGKWRRLALSSKPTSSIIQRVVSPNRAQVVSRNAGILSECEKLIMLAYVSVDEGTELDAISNLSQIVPDSVIFDDFERFPPQAATVNASLLLGITGLPRAKYHSAIDSALAYGRCYTIQSTPDRLSCFFSKVQSTPIEPVSLALVNVGAELVKLVPGRVSTEVDARLAYDTPGIIEKVHELLALYDEVEVPKNRLLFKIPGTWQGIEAARYLEEEGIQTHVTLIYSFVQAAVAAQAGVSVIQLYIGRIRDWARTHSGDMNVDPVLQMGLDPGIALATRVYNYVHKNGYKSKLMAASVRNKQDVFSLLGLDYLIVPVKVLQSLKESKADFGEKYAFEPRLTPTAAKSTSFRVEETKSWDKVKFAEFGQSAMGPMAEELVASGVESSIAQTKRIEEHFAKIWPPPNV</sequence>
<dbReference type="GO" id="GO:0005737">
    <property type="term" value="C:cytoplasm"/>
    <property type="evidence" value="ECO:0007669"/>
    <property type="project" value="InterPro"/>
</dbReference>
<dbReference type="Pfam" id="PF00923">
    <property type="entry name" value="TAL_FSA"/>
    <property type="match status" value="1"/>
</dbReference>
<keyword evidence="9" id="KW-1185">Reference proteome</keyword>
<dbReference type="SUPFAM" id="SSF51569">
    <property type="entry name" value="Aldolase"/>
    <property type="match status" value="1"/>
</dbReference>
<dbReference type="CDD" id="cd00957">
    <property type="entry name" value="Transaldolase_TalAB"/>
    <property type="match status" value="1"/>
</dbReference>
<dbReference type="EC" id="2.2.1.2" evidence="3"/>
<comment type="caution">
    <text evidence="8">The sequence shown here is derived from an EMBL/GenBank/DDBJ whole genome shotgun (WGS) entry which is preliminary data.</text>
</comment>
<keyword evidence="6" id="KW-0704">Schiff base</keyword>
<dbReference type="InterPro" id="IPR001585">
    <property type="entry name" value="TAL/FSA"/>
</dbReference>
<dbReference type="GO" id="GO:0004801">
    <property type="term" value="F:transaldolase activity"/>
    <property type="evidence" value="ECO:0007669"/>
    <property type="project" value="UniProtKB-EC"/>
</dbReference>
<evidence type="ECO:0000313" key="8">
    <source>
        <dbReference type="EMBL" id="OAE33034.1"/>
    </source>
</evidence>
<comment type="similarity">
    <text evidence="2">Belongs to the transaldolase family. Type 1 subfamily.</text>
</comment>
<dbReference type="Gene3D" id="3.20.20.70">
    <property type="entry name" value="Aldolase class I"/>
    <property type="match status" value="1"/>
</dbReference>
<evidence type="ECO:0000256" key="5">
    <source>
        <dbReference type="ARBA" id="ARBA00023126"/>
    </source>
</evidence>
<evidence type="ECO:0000256" key="7">
    <source>
        <dbReference type="SAM" id="MobiDB-lite"/>
    </source>
</evidence>
<dbReference type="UniPathway" id="UPA00115">
    <property type="reaction ID" value="UER00414"/>
</dbReference>
<feature type="region of interest" description="Disordered" evidence="7">
    <location>
        <begin position="1"/>
        <end position="22"/>
    </location>
</feature>
<feature type="compositionally biased region" description="Low complexity" evidence="7">
    <location>
        <begin position="8"/>
        <end position="22"/>
    </location>
</feature>
<evidence type="ECO:0000256" key="1">
    <source>
        <dbReference type="ARBA" id="ARBA00004857"/>
    </source>
</evidence>
<evidence type="ECO:0000256" key="4">
    <source>
        <dbReference type="ARBA" id="ARBA00022490"/>
    </source>
</evidence>
<protein>
    <recommendedName>
        <fullName evidence="3">transaldolase</fullName>
        <ecNumber evidence="3">2.2.1.2</ecNumber>
    </recommendedName>
</protein>
<dbReference type="Proteomes" id="UP000077202">
    <property type="component" value="Unassembled WGS sequence"/>
</dbReference>
<organism evidence="8 9">
    <name type="scientific">Marchantia polymorpha subsp. ruderalis</name>
    <dbReference type="NCBI Taxonomy" id="1480154"/>
    <lineage>
        <taxon>Eukaryota</taxon>
        <taxon>Viridiplantae</taxon>
        <taxon>Streptophyta</taxon>
        <taxon>Embryophyta</taxon>
        <taxon>Marchantiophyta</taxon>
        <taxon>Marchantiopsida</taxon>
        <taxon>Marchantiidae</taxon>
        <taxon>Marchantiales</taxon>
        <taxon>Marchantiaceae</taxon>
        <taxon>Marchantia</taxon>
    </lineage>
</organism>
<proteinExistence type="inferred from homology"/>
<dbReference type="AlphaFoldDB" id="A0A176WJJ3"/>
<dbReference type="PANTHER" id="PTHR10683">
    <property type="entry name" value="TRANSALDOLASE"/>
    <property type="match status" value="1"/>
</dbReference>
<keyword evidence="4" id="KW-0963">Cytoplasm</keyword>
<evidence type="ECO:0000256" key="6">
    <source>
        <dbReference type="ARBA" id="ARBA00023270"/>
    </source>
</evidence>
<gene>
    <name evidence="8" type="ORF">AXG93_1913s1360</name>
</gene>
<dbReference type="PANTHER" id="PTHR10683:SF18">
    <property type="entry name" value="TRANSALDOLASE"/>
    <property type="match status" value="1"/>
</dbReference>
<evidence type="ECO:0000256" key="2">
    <source>
        <dbReference type="ARBA" id="ARBA00008012"/>
    </source>
</evidence>
<reference evidence="8" key="1">
    <citation type="submission" date="2016-03" db="EMBL/GenBank/DDBJ databases">
        <title>Mechanisms controlling the formation of the plant cell surface in tip-growing cells are functionally conserved among land plants.</title>
        <authorList>
            <person name="Honkanen S."/>
            <person name="Jones V.A."/>
            <person name="Morieri G."/>
            <person name="Champion C."/>
            <person name="Hetherington A.J."/>
            <person name="Kelly S."/>
            <person name="Saint-Marcoux D."/>
            <person name="Proust H."/>
            <person name="Prescott H."/>
            <person name="Dolan L."/>
        </authorList>
    </citation>
    <scope>NUCLEOTIDE SEQUENCE [LARGE SCALE GENOMIC DNA]</scope>
    <source>
        <tissue evidence="8">Whole gametophyte</tissue>
    </source>
</reference>
<dbReference type="FunFam" id="3.20.20.70:FF:000163">
    <property type="entry name" value="Transaldolase B"/>
    <property type="match status" value="1"/>
</dbReference>
<dbReference type="EMBL" id="LVLJ01000695">
    <property type="protein sequence ID" value="OAE33034.1"/>
    <property type="molecule type" value="Genomic_DNA"/>
</dbReference>
<keyword evidence="5" id="KW-0570">Pentose shunt</keyword>
<accession>A0A176WJJ3</accession>
<name>A0A176WJJ3_MARPO</name>
<evidence type="ECO:0000313" key="9">
    <source>
        <dbReference type="Proteomes" id="UP000077202"/>
    </source>
</evidence>
<dbReference type="InterPro" id="IPR004730">
    <property type="entry name" value="Transaldolase_1"/>
</dbReference>
<dbReference type="GO" id="GO:0005975">
    <property type="term" value="P:carbohydrate metabolic process"/>
    <property type="evidence" value="ECO:0007669"/>
    <property type="project" value="InterPro"/>
</dbReference>
<dbReference type="GO" id="GO:0006098">
    <property type="term" value="P:pentose-phosphate shunt"/>
    <property type="evidence" value="ECO:0007669"/>
    <property type="project" value="UniProtKB-UniPathway"/>
</dbReference>
<comment type="pathway">
    <text evidence="1">Carbohydrate degradation; pentose phosphate pathway; D-glyceraldehyde 3-phosphate and beta-D-fructose 6-phosphate from D-ribose 5-phosphate and D-xylulose 5-phosphate (non-oxidative stage): step 2/3.</text>
</comment>